<sequence length="73" mass="7925">MRSIARGGSPCGRPGLAWKPNRSPRGLLPPITSLRTHFTDPPAVDQAAHAGTARVVLPRQPAWSERAFEAQRT</sequence>
<dbReference type="Proteomes" id="UP000011205">
    <property type="component" value="Unassembled WGS sequence"/>
</dbReference>
<protein>
    <submittedName>
        <fullName evidence="2">Uncharacterized protein</fullName>
    </submittedName>
</protein>
<feature type="region of interest" description="Disordered" evidence="1">
    <location>
        <begin position="1"/>
        <end position="33"/>
    </location>
</feature>
<dbReference type="PATRIC" id="fig|1160705.3.peg.4141"/>
<reference evidence="2 3" key="1">
    <citation type="journal article" date="2013" name="Genome Announc.">
        <title>Draft Genome Sequence of Streptomyces viridochromogenes Strain Tu57, Producer of Avilamycin.</title>
        <authorList>
            <person name="Gruning B.A."/>
            <person name="Erxleben A."/>
            <person name="Hahnlein A."/>
            <person name="Gunther S."/>
        </authorList>
    </citation>
    <scope>NUCLEOTIDE SEQUENCE [LARGE SCALE GENOMIC DNA]</scope>
    <source>
        <strain evidence="2 3">Tue57</strain>
    </source>
</reference>
<comment type="caution">
    <text evidence="2">The sequence shown here is derived from an EMBL/GenBank/DDBJ whole genome shotgun (WGS) entry which is preliminary data.</text>
</comment>
<accession>L8PFK0</accession>
<dbReference type="EMBL" id="AMLP01000124">
    <property type="protein sequence ID" value="ELS55004.1"/>
    <property type="molecule type" value="Genomic_DNA"/>
</dbReference>
<evidence type="ECO:0000256" key="1">
    <source>
        <dbReference type="SAM" id="MobiDB-lite"/>
    </source>
</evidence>
<gene>
    <name evidence="2" type="ORF">STVIR_4185</name>
</gene>
<dbReference type="AlphaFoldDB" id="L8PFK0"/>
<proteinExistence type="predicted"/>
<organism evidence="2 3">
    <name type="scientific">Streptomyces viridochromogenes Tue57</name>
    <dbReference type="NCBI Taxonomy" id="1160705"/>
    <lineage>
        <taxon>Bacteria</taxon>
        <taxon>Bacillati</taxon>
        <taxon>Actinomycetota</taxon>
        <taxon>Actinomycetes</taxon>
        <taxon>Kitasatosporales</taxon>
        <taxon>Streptomycetaceae</taxon>
        <taxon>Streptomyces</taxon>
    </lineage>
</organism>
<name>L8PFK0_STRVR</name>
<evidence type="ECO:0000313" key="3">
    <source>
        <dbReference type="Proteomes" id="UP000011205"/>
    </source>
</evidence>
<evidence type="ECO:0000313" key="2">
    <source>
        <dbReference type="EMBL" id="ELS55004.1"/>
    </source>
</evidence>